<name>A0A2W5G6J7_9SPHI</name>
<organism evidence="2 3">
    <name type="scientific">Pseudopedobacter saltans</name>
    <dbReference type="NCBI Taxonomy" id="151895"/>
    <lineage>
        <taxon>Bacteria</taxon>
        <taxon>Pseudomonadati</taxon>
        <taxon>Bacteroidota</taxon>
        <taxon>Sphingobacteriia</taxon>
        <taxon>Sphingobacteriales</taxon>
        <taxon>Sphingobacteriaceae</taxon>
        <taxon>Pseudopedobacter</taxon>
    </lineage>
</organism>
<reference evidence="2 3" key="1">
    <citation type="submission" date="2017-11" db="EMBL/GenBank/DDBJ databases">
        <title>Infants hospitalized years apart are colonized by the same room-sourced microbial strains.</title>
        <authorList>
            <person name="Brooks B."/>
            <person name="Olm M.R."/>
            <person name="Firek B.A."/>
            <person name="Baker R."/>
            <person name="Thomas B.C."/>
            <person name="Morowitz M.J."/>
            <person name="Banfield J.F."/>
        </authorList>
    </citation>
    <scope>NUCLEOTIDE SEQUENCE [LARGE SCALE GENOMIC DNA]</scope>
    <source>
        <strain evidence="2">S2_009_000_R2_76</strain>
    </source>
</reference>
<dbReference type="Proteomes" id="UP000249645">
    <property type="component" value="Unassembled WGS sequence"/>
</dbReference>
<proteinExistence type="predicted"/>
<sequence length="166" mass="18791">MNVLMHVATAIGVTVAITDTTEFKPKKSYWIAFAAFIIGIGMHGVLDYVPHCYPINSKVDAIVGLLVILVMIFLSKSQYKPIVASSLLGNIFPDIFDLSPQIIHKYLSVDLHVSKKIFPWHWHIYSGSIYDENSQVSTMNHCIVLLIVVCVCGFRYKDFRKIFLLN</sequence>
<feature type="transmembrane region" description="Helical" evidence="1">
    <location>
        <begin position="138"/>
        <end position="156"/>
    </location>
</feature>
<gene>
    <name evidence="2" type="ORF">DI598_18630</name>
</gene>
<evidence type="ECO:0000256" key="1">
    <source>
        <dbReference type="SAM" id="Phobius"/>
    </source>
</evidence>
<protein>
    <submittedName>
        <fullName evidence="2">Uncharacterized protein</fullName>
    </submittedName>
</protein>
<comment type="caution">
    <text evidence="2">The sequence shown here is derived from an EMBL/GenBank/DDBJ whole genome shotgun (WGS) entry which is preliminary data.</text>
</comment>
<keyword evidence="1" id="KW-0812">Transmembrane</keyword>
<accession>A0A2W5G6J7</accession>
<keyword evidence="1" id="KW-0472">Membrane</keyword>
<keyword evidence="1" id="KW-1133">Transmembrane helix</keyword>
<evidence type="ECO:0000313" key="3">
    <source>
        <dbReference type="Proteomes" id="UP000249645"/>
    </source>
</evidence>
<evidence type="ECO:0000313" key="2">
    <source>
        <dbReference type="EMBL" id="PZP41106.1"/>
    </source>
</evidence>
<dbReference type="AlphaFoldDB" id="A0A2W5G6J7"/>
<dbReference type="EMBL" id="QFOI01000546">
    <property type="protein sequence ID" value="PZP41106.1"/>
    <property type="molecule type" value="Genomic_DNA"/>
</dbReference>
<feature type="transmembrane region" description="Helical" evidence="1">
    <location>
        <begin position="28"/>
        <end position="49"/>
    </location>
</feature>
<feature type="transmembrane region" description="Helical" evidence="1">
    <location>
        <begin position="61"/>
        <end position="79"/>
    </location>
</feature>